<organism evidence="1 2">
    <name type="scientific">Tetradesmus obliquus</name>
    <name type="common">Green alga</name>
    <name type="synonym">Acutodesmus obliquus</name>
    <dbReference type="NCBI Taxonomy" id="3088"/>
    <lineage>
        <taxon>Eukaryota</taxon>
        <taxon>Viridiplantae</taxon>
        <taxon>Chlorophyta</taxon>
        <taxon>core chlorophytes</taxon>
        <taxon>Chlorophyceae</taxon>
        <taxon>CS clade</taxon>
        <taxon>Sphaeropleales</taxon>
        <taxon>Scenedesmaceae</taxon>
        <taxon>Tetradesmus</taxon>
    </lineage>
</organism>
<dbReference type="PANTHER" id="PTHR14614">
    <property type="entry name" value="HEPATOCELLULAR CARCINOMA-ASSOCIATED ANTIGEN"/>
    <property type="match status" value="1"/>
</dbReference>
<keyword evidence="2" id="KW-1185">Reference proteome</keyword>
<dbReference type="Proteomes" id="UP000256970">
    <property type="component" value="Unassembled WGS sequence"/>
</dbReference>
<sequence length="281" mass="31156">MSAINTAMRQRCNVVSKATRSAAVVPSRHMTQQRRGPAPAQGVQFSEQFMSVLSQSLEREESRIAEKIGLPGLHLHEMVEEEDIEGTGTLIWSAGVRLSQHIVKNRTQELKGARVLDLGSGTGIVGISAACLGAHVMLTDTRDILPQIMENVEQNGELVEAAGGSATVQELDWNAPDDEVLDQDYDWVFGSDVTYTEEALLPLAKLLRQIVLTNEQCVVKLAHMHRSKDLDKAMRETFHDEGLMLRPVDVRTTGTTTYEDPLHVDEAIVFYRVTLDPALRE</sequence>
<dbReference type="PANTHER" id="PTHR14614:SF132">
    <property type="entry name" value="PROTEIN-LYSINE METHYLTRANSFERASE C42C1.13"/>
    <property type="match status" value="1"/>
</dbReference>
<dbReference type="SUPFAM" id="SSF53335">
    <property type="entry name" value="S-adenosyl-L-methionine-dependent methyltransferases"/>
    <property type="match status" value="1"/>
</dbReference>
<protein>
    <recommendedName>
        <fullName evidence="3">Methyltransferase small domain-containing protein</fullName>
    </recommendedName>
</protein>
<gene>
    <name evidence="1" type="ORF">BQ4739_LOCUS4883</name>
</gene>
<evidence type="ECO:0000313" key="2">
    <source>
        <dbReference type="Proteomes" id="UP000256970"/>
    </source>
</evidence>
<name>A0A383VHZ8_TETOB</name>
<proteinExistence type="predicted"/>
<dbReference type="InterPro" id="IPR019410">
    <property type="entry name" value="Methyltransf_16"/>
</dbReference>
<reference evidence="1 2" key="1">
    <citation type="submission" date="2016-10" db="EMBL/GenBank/DDBJ databases">
        <authorList>
            <person name="Cai Z."/>
        </authorList>
    </citation>
    <scope>NUCLEOTIDE SEQUENCE [LARGE SCALE GENOMIC DNA]</scope>
</reference>
<dbReference type="Pfam" id="PF10294">
    <property type="entry name" value="Methyltransf_16"/>
    <property type="match status" value="1"/>
</dbReference>
<evidence type="ECO:0000313" key="1">
    <source>
        <dbReference type="EMBL" id="SZX64372.1"/>
    </source>
</evidence>
<dbReference type="AlphaFoldDB" id="A0A383VHZ8"/>
<dbReference type="Gene3D" id="3.40.50.150">
    <property type="entry name" value="Vaccinia Virus protein VP39"/>
    <property type="match status" value="1"/>
</dbReference>
<dbReference type="EMBL" id="FNXT01000410">
    <property type="protein sequence ID" value="SZX64372.1"/>
    <property type="molecule type" value="Genomic_DNA"/>
</dbReference>
<dbReference type="STRING" id="3088.A0A383VHZ8"/>
<accession>A0A383VHZ8</accession>
<dbReference type="CDD" id="cd02440">
    <property type="entry name" value="AdoMet_MTases"/>
    <property type="match status" value="1"/>
</dbReference>
<evidence type="ECO:0008006" key="3">
    <source>
        <dbReference type="Google" id="ProtNLM"/>
    </source>
</evidence>
<dbReference type="OrthoDB" id="413520at2759"/>
<dbReference type="InterPro" id="IPR029063">
    <property type="entry name" value="SAM-dependent_MTases_sf"/>
</dbReference>